<gene>
    <name evidence="3" type="ORF">M9189_04055</name>
</gene>
<keyword evidence="1" id="KW-0560">Oxidoreductase</keyword>
<dbReference type="Pfam" id="PF02754">
    <property type="entry name" value="CCG"/>
    <property type="match status" value="1"/>
</dbReference>
<evidence type="ECO:0000313" key="4">
    <source>
        <dbReference type="Proteomes" id="UP001056426"/>
    </source>
</evidence>
<protein>
    <submittedName>
        <fullName evidence="3">Heterodisulfide reductase-related iron-sulfur binding cluster</fullName>
    </submittedName>
</protein>
<dbReference type="EMBL" id="CP098400">
    <property type="protein sequence ID" value="URW80522.1"/>
    <property type="molecule type" value="Genomic_DNA"/>
</dbReference>
<dbReference type="AlphaFoldDB" id="A0A9J6ZRP1"/>
<evidence type="ECO:0000256" key="1">
    <source>
        <dbReference type="ARBA" id="ARBA00023002"/>
    </source>
</evidence>
<name>A0A9J6ZRP1_9BACT</name>
<evidence type="ECO:0000313" key="3">
    <source>
        <dbReference type="EMBL" id="URW80522.1"/>
    </source>
</evidence>
<evidence type="ECO:0000259" key="2">
    <source>
        <dbReference type="Pfam" id="PF02754"/>
    </source>
</evidence>
<reference evidence="3" key="1">
    <citation type="submission" date="2022-05" db="EMBL/GenBank/DDBJ databases">
        <authorList>
            <person name="Sun X."/>
        </authorList>
    </citation>
    <scope>NUCLEOTIDE SEQUENCE</scope>
    <source>
        <strain evidence="3">Ai-910</strain>
    </source>
</reference>
<proteinExistence type="predicted"/>
<sequence length="352" mass="40592">MKSLLWKEYQKEVPDDKYFFVRSCIRQTFFPGAESSLLRLLREELKLNIFEDSRHTTCTGIGYHTDVVPFETTMTVVARQLALMTDAGYRNLLVSCVTSFGIYLEMVEVWHHHPEMLERTREALWKATRREFEIPEFIVHTSDLVYHFREEFASRAPYRLVNKESGKPLRVVDHVGCHYAKIFPDRGFGGAEFPSVLSGLVETFGGENVDYPERRHCCGFGFRHYLLQENRGYSVSNSRVKFESMEPYAPDLIVTNCPGCNMFLDRWQYTLAEMNGKTYDADGRGIPVLTHEELTALMMGYDPWKLGLQMHQVQLEPLLDKIGVVYEPGKKYNLLSGPVKGPELPEVLKVIP</sequence>
<dbReference type="RefSeq" id="WP_250724807.1">
    <property type="nucleotide sequence ID" value="NZ_CP098400.1"/>
</dbReference>
<dbReference type="PANTHER" id="PTHR42947:SF1">
    <property type="entry name" value="COB--COM HETERODISULFIDE REDUCTASE SUBUNIT B 1"/>
    <property type="match status" value="1"/>
</dbReference>
<dbReference type="PANTHER" id="PTHR42947">
    <property type="entry name" value="COB--COM HETERODISULFIDE REDUCTASE SUBUNIT B 1"/>
    <property type="match status" value="1"/>
</dbReference>
<dbReference type="InterPro" id="IPR051278">
    <property type="entry name" value="HdrB/HdrD_reductase"/>
</dbReference>
<dbReference type="InterPro" id="IPR004017">
    <property type="entry name" value="Cys_rich_dom"/>
</dbReference>
<accession>A0A9J6ZRP1</accession>
<dbReference type="KEGG" id="alkq:M9189_04055"/>
<reference evidence="3" key="2">
    <citation type="submission" date="2022-06" db="EMBL/GenBank/DDBJ databases">
        <title>Xiashengella guii gen. nov. sp. nov., a bacterium isolated form anaerobic digestion tank.</title>
        <authorList>
            <person name="Huang H."/>
        </authorList>
    </citation>
    <scope>NUCLEOTIDE SEQUENCE</scope>
    <source>
        <strain evidence="3">Ai-910</strain>
    </source>
</reference>
<feature type="domain" description="Cysteine-rich" evidence="2">
    <location>
        <begin position="174"/>
        <end position="265"/>
    </location>
</feature>
<organism evidence="3 4">
    <name type="scientific">Xiashengella succiniciproducens</name>
    <dbReference type="NCBI Taxonomy" id="2949635"/>
    <lineage>
        <taxon>Bacteria</taxon>
        <taxon>Pseudomonadati</taxon>
        <taxon>Bacteroidota</taxon>
        <taxon>Bacteroidia</taxon>
        <taxon>Marinilabiliales</taxon>
        <taxon>Marinilabiliaceae</taxon>
        <taxon>Xiashengella</taxon>
    </lineage>
</organism>
<keyword evidence="4" id="KW-1185">Reference proteome</keyword>
<dbReference type="GO" id="GO:0016491">
    <property type="term" value="F:oxidoreductase activity"/>
    <property type="evidence" value="ECO:0007669"/>
    <property type="project" value="UniProtKB-KW"/>
</dbReference>
<dbReference type="Proteomes" id="UP001056426">
    <property type="component" value="Chromosome"/>
</dbReference>